<dbReference type="PRINTS" id="PR00368">
    <property type="entry name" value="FADPNR"/>
</dbReference>
<dbReference type="PANTHER" id="PTHR43539:SF9">
    <property type="entry name" value="INDOLE-3-PYRUVATE MONOOXYGENASE YUCCA11-RELATED"/>
    <property type="match status" value="1"/>
</dbReference>
<reference evidence="11 12" key="1">
    <citation type="submission" date="2024-11" db="EMBL/GenBank/DDBJ databases">
        <title>A near-complete genome assembly of Cinchona calisaya.</title>
        <authorList>
            <person name="Lian D.C."/>
            <person name="Zhao X.W."/>
            <person name="Wei L."/>
        </authorList>
    </citation>
    <scope>NUCLEOTIDE SEQUENCE [LARGE SCALE GENOMIC DNA]</scope>
    <source>
        <tissue evidence="11">Nenye</tissue>
    </source>
</reference>
<evidence type="ECO:0000256" key="6">
    <source>
        <dbReference type="ARBA" id="ARBA00022857"/>
    </source>
</evidence>
<evidence type="ECO:0000256" key="7">
    <source>
        <dbReference type="ARBA" id="ARBA00023002"/>
    </source>
</evidence>
<sequence>MEQETVVIIVGAGPAGLAISACLNVHDIPNIVLEREDCIASLWKKRTYDRLKLHLAKEFCQLPHMQFPSNAPTFVSKNEFIKYLDDYTSHFNISPFYCRIVEYASFDVTSEKWHVLAKNGISGEIENYCAKFLVVATGENNQGFVPEIPGLDTFGGVVMHSNQYRNGENFFNKEVLVVGSGNSGMEIAYDLANWGANTSIVVRSPVHVFTKKMVQWGMNLLKFFPCEIVDKILVMLSKLRHGNLAKYGLERPVKGPFFLKGKTGRSPVIDVGTLKKIKAGEIKVLPAMNMIDGDYVEFANGNKKKFEAIVFATGYKSTIKTWLMDGTSLFNEDGMPKKRKPDHWKGDNGLYCVGFSSSGLFGISKDAMNIAEDINSILEEEEKEG</sequence>
<dbReference type="GO" id="GO:0103075">
    <property type="term" value="F:indole-3-pyruvate monooxygenase activity"/>
    <property type="evidence" value="ECO:0007669"/>
    <property type="project" value="UniProtKB-EC"/>
</dbReference>
<keyword evidence="4 10" id="KW-0285">Flavoprotein</keyword>
<comment type="pathway">
    <text evidence="2">Plant hormone metabolism; auxin biosynthesis.</text>
</comment>
<name>A0ABD2YA38_9GENT</name>
<dbReference type="GO" id="GO:0009851">
    <property type="term" value="P:auxin biosynthetic process"/>
    <property type="evidence" value="ECO:0007669"/>
    <property type="project" value="UniProtKB-KW"/>
</dbReference>
<dbReference type="PANTHER" id="PTHR43539">
    <property type="entry name" value="FLAVIN-BINDING MONOOXYGENASE-LIKE PROTEIN (AFU_ORTHOLOGUE AFUA_4G09220)"/>
    <property type="match status" value="1"/>
</dbReference>
<evidence type="ECO:0000313" key="12">
    <source>
        <dbReference type="Proteomes" id="UP001630127"/>
    </source>
</evidence>
<dbReference type="PRINTS" id="PR00469">
    <property type="entry name" value="PNDRDTASEII"/>
</dbReference>
<evidence type="ECO:0000256" key="3">
    <source>
        <dbReference type="ARBA" id="ARBA00009183"/>
    </source>
</evidence>
<dbReference type="EMBL" id="JBJUIK010000014">
    <property type="protein sequence ID" value="KAL3504327.1"/>
    <property type="molecule type" value="Genomic_DNA"/>
</dbReference>
<dbReference type="InterPro" id="IPR036188">
    <property type="entry name" value="FAD/NAD-bd_sf"/>
</dbReference>
<comment type="catalytic activity">
    <reaction evidence="9">
        <text>indole-3-pyruvate + NADPH + O2 + H(+) = (indol-3-yl)acetate + CO2 + NADP(+) + H2O</text>
        <dbReference type="Rhea" id="RHEA:34331"/>
        <dbReference type="ChEBI" id="CHEBI:15377"/>
        <dbReference type="ChEBI" id="CHEBI:15378"/>
        <dbReference type="ChEBI" id="CHEBI:15379"/>
        <dbReference type="ChEBI" id="CHEBI:16526"/>
        <dbReference type="ChEBI" id="CHEBI:17640"/>
        <dbReference type="ChEBI" id="CHEBI:30854"/>
        <dbReference type="ChEBI" id="CHEBI:57783"/>
        <dbReference type="ChEBI" id="CHEBI:58349"/>
        <dbReference type="EC" id="1.14.13.168"/>
    </reaction>
</comment>
<accession>A0ABD2YA38</accession>
<dbReference type="PIRSF" id="PIRSF000332">
    <property type="entry name" value="FMO"/>
    <property type="match status" value="1"/>
</dbReference>
<dbReference type="InterPro" id="IPR020946">
    <property type="entry name" value="Flavin_mOase-like"/>
</dbReference>
<evidence type="ECO:0000256" key="10">
    <source>
        <dbReference type="RuleBase" id="RU361177"/>
    </source>
</evidence>
<keyword evidence="7 10" id="KW-0560">Oxidoreductase</keyword>
<protein>
    <recommendedName>
        <fullName evidence="10">Flavin-containing monooxygenase</fullName>
        <ecNumber evidence="10">1.-.-.-</ecNumber>
    </recommendedName>
</protein>
<comment type="caution">
    <text evidence="11">The sequence shown here is derived from an EMBL/GenBank/DDBJ whole genome shotgun (WGS) entry which is preliminary data.</text>
</comment>
<organism evidence="11 12">
    <name type="scientific">Cinchona calisaya</name>
    <dbReference type="NCBI Taxonomy" id="153742"/>
    <lineage>
        <taxon>Eukaryota</taxon>
        <taxon>Viridiplantae</taxon>
        <taxon>Streptophyta</taxon>
        <taxon>Embryophyta</taxon>
        <taxon>Tracheophyta</taxon>
        <taxon>Spermatophyta</taxon>
        <taxon>Magnoliopsida</taxon>
        <taxon>eudicotyledons</taxon>
        <taxon>Gunneridae</taxon>
        <taxon>Pentapetalae</taxon>
        <taxon>asterids</taxon>
        <taxon>lamiids</taxon>
        <taxon>Gentianales</taxon>
        <taxon>Rubiaceae</taxon>
        <taxon>Cinchonoideae</taxon>
        <taxon>Cinchoneae</taxon>
        <taxon>Cinchona</taxon>
    </lineage>
</organism>
<comment type="cofactor">
    <cofactor evidence="1 10">
        <name>FAD</name>
        <dbReference type="ChEBI" id="CHEBI:57692"/>
    </cofactor>
</comment>
<evidence type="ECO:0000256" key="9">
    <source>
        <dbReference type="ARBA" id="ARBA00047707"/>
    </source>
</evidence>
<dbReference type="Gene3D" id="3.50.50.60">
    <property type="entry name" value="FAD/NAD(P)-binding domain"/>
    <property type="match status" value="1"/>
</dbReference>
<evidence type="ECO:0000256" key="2">
    <source>
        <dbReference type="ARBA" id="ARBA00004814"/>
    </source>
</evidence>
<evidence type="ECO:0000256" key="5">
    <source>
        <dbReference type="ARBA" id="ARBA00022827"/>
    </source>
</evidence>
<proteinExistence type="inferred from homology"/>
<keyword evidence="5 10" id="KW-0274">FAD</keyword>
<dbReference type="Pfam" id="PF00743">
    <property type="entry name" value="FMO-like"/>
    <property type="match status" value="1"/>
</dbReference>
<dbReference type="AlphaFoldDB" id="A0ABD2YA38"/>
<keyword evidence="6" id="KW-0521">NADP</keyword>
<keyword evidence="10" id="KW-0503">Monooxygenase</keyword>
<dbReference type="EC" id="1.-.-.-" evidence="10"/>
<dbReference type="SUPFAM" id="SSF51905">
    <property type="entry name" value="FAD/NAD(P)-binding domain"/>
    <property type="match status" value="2"/>
</dbReference>
<comment type="similarity">
    <text evidence="3 10">Belongs to the FMO family.</text>
</comment>
<evidence type="ECO:0000256" key="8">
    <source>
        <dbReference type="ARBA" id="ARBA00023070"/>
    </source>
</evidence>
<evidence type="ECO:0000256" key="1">
    <source>
        <dbReference type="ARBA" id="ARBA00001974"/>
    </source>
</evidence>
<dbReference type="InterPro" id="IPR050982">
    <property type="entry name" value="Auxin_biosynth/cation_transpt"/>
</dbReference>
<keyword evidence="8" id="KW-0073">Auxin biosynthesis</keyword>
<dbReference type="Proteomes" id="UP001630127">
    <property type="component" value="Unassembled WGS sequence"/>
</dbReference>
<keyword evidence="12" id="KW-1185">Reference proteome</keyword>
<gene>
    <name evidence="11" type="ORF">ACH5RR_034168</name>
</gene>
<evidence type="ECO:0000313" key="11">
    <source>
        <dbReference type="EMBL" id="KAL3504327.1"/>
    </source>
</evidence>
<evidence type="ECO:0000256" key="4">
    <source>
        <dbReference type="ARBA" id="ARBA00022630"/>
    </source>
</evidence>
<dbReference type="InterPro" id="IPR000960">
    <property type="entry name" value="Flavin_mOase"/>
</dbReference>